<dbReference type="SMART" id="SM00419">
    <property type="entry name" value="HTH_CRP"/>
    <property type="match status" value="1"/>
</dbReference>
<dbReference type="PRINTS" id="PR00034">
    <property type="entry name" value="HTHCRP"/>
</dbReference>
<keyword evidence="1" id="KW-0805">Transcription regulation</keyword>
<dbReference type="RefSeq" id="WP_142713411.1">
    <property type="nucleotide sequence ID" value="NZ_FXTH01000003.1"/>
</dbReference>
<dbReference type="InterPro" id="IPR036388">
    <property type="entry name" value="WH-like_DNA-bd_sf"/>
</dbReference>
<keyword evidence="3" id="KW-0804">Transcription</keyword>
<dbReference type="InterPro" id="IPR018490">
    <property type="entry name" value="cNMP-bd_dom_sf"/>
</dbReference>
<dbReference type="Proteomes" id="UP000317593">
    <property type="component" value="Unassembled WGS sequence"/>
</dbReference>
<accession>A0A521BKE2</accession>
<evidence type="ECO:0000259" key="4">
    <source>
        <dbReference type="PROSITE" id="PS50042"/>
    </source>
</evidence>
<evidence type="ECO:0000313" key="6">
    <source>
        <dbReference type="EMBL" id="SMO47593.1"/>
    </source>
</evidence>
<dbReference type="InterPro" id="IPR014710">
    <property type="entry name" value="RmlC-like_jellyroll"/>
</dbReference>
<protein>
    <submittedName>
        <fullName evidence="6">CRP/FNR family transcriptional regulator, anaerobic regulatory protein</fullName>
    </submittedName>
</protein>
<evidence type="ECO:0000313" key="7">
    <source>
        <dbReference type="Proteomes" id="UP000317593"/>
    </source>
</evidence>
<dbReference type="GO" id="GO:0003700">
    <property type="term" value="F:DNA-binding transcription factor activity"/>
    <property type="evidence" value="ECO:0007669"/>
    <property type="project" value="TreeGrafter"/>
</dbReference>
<dbReference type="GO" id="GO:0005829">
    <property type="term" value="C:cytosol"/>
    <property type="evidence" value="ECO:0007669"/>
    <property type="project" value="TreeGrafter"/>
</dbReference>
<dbReference type="PROSITE" id="PS51063">
    <property type="entry name" value="HTH_CRP_2"/>
    <property type="match status" value="1"/>
</dbReference>
<feature type="domain" description="Cyclic nucleotide-binding" evidence="4">
    <location>
        <begin position="26"/>
        <end position="129"/>
    </location>
</feature>
<dbReference type="OrthoDB" id="9776746at2"/>
<dbReference type="Gene3D" id="2.60.120.10">
    <property type="entry name" value="Jelly Rolls"/>
    <property type="match status" value="1"/>
</dbReference>
<dbReference type="SUPFAM" id="SSF46785">
    <property type="entry name" value="Winged helix' DNA-binding domain"/>
    <property type="match status" value="1"/>
</dbReference>
<gene>
    <name evidence="6" type="ORF">SAMN06265218_103188</name>
</gene>
<keyword evidence="7" id="KW-1185">Reference proteome</keyword>
<proteinExistence type="predicted"/>
<organism evidence="6 7">
    <name type="scientific">Fodinibius sediminis</name>
    <dbReference type="NCBI Taxonomy" id="1214077"/>
    <lineage>
        <taxon>Bacteria</taxon>
        <taxon>Pseudomonadati</taxon>
        <taxon>Balneolota</taxon>
        <taxon>Balneolia</taxon>
        <taxon>Balneolales</taxon>
        <taxon>Balneolaceae</taxon>
        <taxon>Fodinibius</taxon>
    </lineage>
</organism>
<dbReference type="Pfam" id="PF13545">
    <property type="entry name" value="HTH_Crp_2"/>
    <property type="match status" value="1"/>
</dbReference>
<name>A0A521BKE2_9BACT</name>
<dbReference type="PANTHER" id="PTHR24567:SF26">
    <property type="entry name" value="REGULATORY PROTEIN YEIL"/>
    <property type="match status" value="1"/>
</dbReference>
<sequence>MKTPNLQLLASALEKGEQLDDLGIVKQFKEGQTIVSEGANVHSIPIITKGSVKVMQSDDTHKEMVLYYLRPGETCVMSFLAGLYQGTSKIKAIAEEPCEVLFIPVARFRILIREHPEWLNYIFEIYHKRFEELLGVVDAVAFKNMDERLLQFLQKRAEVSGSRILKITHEQLAQELGTAREVVSRLLKKLEEEERVVLGRNKIRLL</sequence>
<dbReference type="AlphaFoldDB" id="A0A521BKE2"/>
<reference evidence="6 7" key="1">
    <citation type="submission" date="2017-05" db="EMBL/GenBank/DDBJ databases">
        <authorList>
            <person name="Varghese N."/>
            <person name="Submissions S."/>
        </authorList>
    </citation>
    <scope>NUCLEOTIDE SEQUENCE [LARGE SCALE GENOMIC DNA]</scope>
    <source>
        <strain evidence="6 7">DSM 21194</strain>
    </source>
</reference>
<keyword evidence="2" id="KW-0238">DNA-binding</keyword>
<dbReference type="CDD" id="cd00038">
    <property type="entry name" value="CAP_ED"/>
    <property type="match status" value="1"/>
</dbReference>
<dbReference type="InterPro" id="IPR000595">
    <property type="entry name" value="cNMP-bd_dom"/>
</dbReference>
<dbReference type="GO" id="GO:0003677">
    <property type="term" value="F:DNA binding"/>
    <property type="evidence" value="ECO:0007669"/>
    <property type="project" value="UniProtKB-KW"/>
</dbReference>
<dbReference type="PROSITE" id="PS50042">
    <property type="entry name" value="CNMP_BINDING_3"/>
    <property type="match status" value="1"/>
</dbReference>
<dbReference type="Gene3D" id="1.10.10.10">
    <property type="entry name" value="Winged helix-like DNA-binding domain superfamily/Winged helix DNA-binding domain"/>
    <property type="match status" value="1"/>
</dbReference>
<dbReference type="InterPro" id="IPR012318">
    <property type="entry name" value="HTH_CRP"/>
</dbReference>
<evidence type="ECO:0000259" key="5">
    <source>
        <dbReference type="PROSITE" id="PS51063"/>
    </source>
</evidence>
<dbReference type="InterPro" id="IPR050397">
    <property type="entry name" value="Env_Response_Regulators"/>
</dbReference>
<dbReference type="Pfam" id="PF00027">
    <property type="entry name" value="cNMP_binding"/>
    <property type="match status" value="1"/>
</dbReference>
<evidence type="ECO:0000256" key="1">
    <source>
        <dbReference type="ARBA" id="ARBA00023015"/>
    </source>
</evidence>
<dbReference type="SMART" id="SM00100">
    <property type="entry name" value="cNMP"/>
    <property type="match status" value="1"/>
</dbReference>
<dbReference type="EMBL" id="FXTH01000003">
    <property type="protein sequence ID" value="SMO47593.1"/>
    <property type="molecule type" value="Genomic_DNA"/>
</dbReference>
<feature type="domain" description="HTH crp-type" evidence="5">
    <location>
        <begin position="143"/>
        <end position="206"/>
    </location>
</feature>
<evidence type="ECO:0000256" key="2">
    <source>
        <dbReference type="ARBA" id="ARBA00023125"/>
    </source>
</evidence>
<dbReference type="InterPro" id="IPR036390">
    <property type="entry name" value="WH_DNA-bd_sf"/>
</dbReference>
<dbReference type="SUPFAM" id="SSF51206">
    <property type="entry name" value="cAMP-binding domain-like"/>
    <property type="match status" value="1"/>
</dbReference>
<evidence type="ECO:0000256" key="3">
    <source>
        <dbReference type="ARBA" id="ARBA00023163"/>
    </source>
</evidence>
<dbReference type="PANTHER" id="PTHR24567">
    <property type="entry name" value="CRP FAMILY TRANSCRIPTIONAL REGULATORY PROTEIN"/>
    <property type="match status" value="1"/>
</dbReference>